<protein>
    <recommendedName>
        <fullName evidence="4">TPR-like protein</fullName>
    </recommendedName>
</protein>
<dbReference type="SUPFAM" id="SSF48452">
    <property type="entry name" value="TPR-like"/>
    <property type="match status" value="2"/>
</dbReference>
<sequence length="890" mass="100601">MKPTDNSPDQTGTGSQANILAGAHDFNIVRSTITNIGRDAHYTYNTYLPESKPKEITADDLLLQNPSAPDVFTGRSHLVEESVNLLCEANQVYIAILGTGGIGKTSVVLHIMEHSLITEKFAGRCYFIPCEILPDATNLTQGLVRAIGLQVPQRKGPLGVLLDYLKGCQQSLLILDNFDAPWNGEDQAKVRNFINMICSFKSTSVIVTMRGTDGPGKIKWHKLGGQLGLPPLELGPAKEAFCSFSSDGNYAIKEDDPILEKLLIQMDGMPLAIMLIAQHARELPLQDLMEMWNIQKTTLLKKIGEQDDRLTSIEVSIELTLKVIRGKLSITGQDILRLIAFLPSGIPDWLDSLPKIIGSFPDTNMQVLILKKSCLIYEADSKILKMLTPIGEYISKIFEITEDSENKIWQFYESFMGSLSGNPMHAEIQLQLHVANVFKALDLQLEKSSHINMLNQFYHHSQYFSSIVPLIEKQLKWSVKTDLNEQINMIFLKEYMLTFMGQYKEAESEIEKVQQLTRMLTVTNQSSKLQYQADCYRRLGYIFYYQNHYDESKSMLRRAKEMFESIGNTFGVAQCLRMLGEIACLQSDYNNAKSMLEKAQQLFVKIGEEQGAAHSLRGLGDIYIMFDQYDRAREMLEKAKEQFERAGTKIGVAQCLQRLGNIFRSQEQYAKAKLLLEEAKGQFESAGEKLGAAECLRSLGNICYMQDQYDEARIMLRQAKEQFEDIENRRGVAQCSQLLGDTCRTCGQYQEAKLLLHEAKGCFEDIGDKHGAAQCLQSLGENSRMLHQYEEAKAMLHQAKEQFERLGSRVGAAQCLQHLGNINGSLGEYEDAKIMLQQAKEQFEGSETGWELLSAYNTWETSVEFWANMGKQRSCWSKLRSNLRDLKTGH</sequence>
<keyword evidence="1" id="KW-0175">Coiled coil</keyword>
<dbReference type="InterPro" id="IPR019734">
    <property type="entry name" value="TPR_rpt"/>
</dbReference>
<dbReference type="Proteomes" id="UP000559256">
    <property type="component" value="Unassembled WGS sequence"/>
</dbReference>
<reference evidence="2 3" key="1">
    <citation type="journal article" date="2020" name="ISME J.">
        <title>Uncovering the hidden diversity of litter-decomposition mechanisms in mushroom-forming fungi.</title>
        <authorList>
            <person name="Floudas D."/>
            <person name="Bentzer J."/>
            <person name="Ahren D."/>
            <person name="Johansson T."/>
            <person name="Persson P."/>
            <person name="Tunlid A."/>
        </authorList>
    </citation>
    <scope>NUCLEOTIDE SEQUENCE [LARGE SCALE GENOMIC DNA]</scope>
    <source>
        <strain evidence="2 3">CBS 291.85</strain>
    </source>
</reference>
<dbReference type="Pfam" id="PF13424">
    <property type="entry name" value="TPR_12"/>
    <property type="match status" value="3"/>
</dbReference>
<dbReference type="InterPro" id="IPR011990">
    <property type="entry name" value="TPR-like_helical_dom_sf"/>
</dbReference>
<evidence type="ECO:0000313" key="3">
    <source>
        <dbReference type="Proteomes" id="UP000559256"/>
    </source>
</evidence>
<dbReference type="SMART" id="SM00028">
    <property type="entry name" value="TPR"/>
    <property type="match status" value="8"/>
</dbReference>
<dbReference type="OrthoDB" id="431454at2759"/>
<name>A0A8H5CVQ8_9AGAR</name>
<dbReference type="Gene3D" id="3.40.50.300">
    <property type="entry name" value="P-loop containing nucleotide triphosphate hydrolases"/>
    <property type="match status" value="1"/>
</dbReference>
<evidence type="ECO:0000256" key="1">
    <source>
        <dbReference type="SAM" id="Coils"/>
    </source>
</evidence>
<evidence type="ECO:0008006" key="4">
    <source>
        <dbReference type="Google" id="ProtNLM"/>
    </source>
</evidence>
<dbReference type="AlphaFoldDB" id="A0A8H5CVQ8"/>
<dbReference type="PANTHER" id="PTHR47691">
    <property type="entry name" value="REGULATOR-RELATED"/>
    <property type="match status" value="1"/>
</dbReference>
<dbReference type="SUPFAM" id="SSF52540">
    <property type="entry name" value="P-loop containing nucleoside triphosphate hydrolases"/>
    <property type="match status" value="1"/>
</dbReference>
<dbReference type="Gene3D" id="1.25.40.10">
    <property type="entry name" value="Tetratricopeptide repeat domain"/>
    <property type="match status" value="2"/>
</dbReference>
<dbReference type="InterPro" id="IPR027417">
    <property type="entry name" value="P-loop_NTPase"/>
</dbReference>
<proteinExistence type="predicted"/>
<organism evidence="2 3">
    <name type="scientific">Tetrapyrgos nigripes</name>
    <dbReference type="NCBI Taxonomy" id="182062"/>
    <lineage>
        <taxon>Eukaryota</taxon>
        <taxon>Fungi</taxon>
        <taxon>Dikarya</taxon>
        <taxon>Basidiomycota</taxon>
        <taxon>Agaricomycotina</taxon>
        <taxon>Agaricomycetes</taxon>
        <taxon>Agaricomycetidae</taxon>
        <taxon>Agaricales</taxon>
        <taxon>Marasmiineae</taxon>
        <taxon>Marasmiaceae</taxon>
        <taxon>Tetrapyrgos</taxon>
    </lineage>
</organism>
<keyword evidence="3" id="KW-1185">Reference proteome</keyword>
<dbReference type="PANTHER" id="PTHR47691:SF3">
    <property type="entry name" value="HTH-TYPE TRANSCRIPTIONAL REGULATOR RV0890C-RELATED"/>
    <property type="match status" value="1"/>
</dbReference>
<feature type="coiled-coil region" evidence="1">
    <location>
        <begin position="782"/>
        <end position="809"/>
    </location>
</feature>
<gene>
    <name evidence="2" type="ORF">D9758_014199</name>
</gene>
<accession>A0A8H5CVQ8</accession>
<comment type="caution">
    <text evidence="2">The sequence shown here is derived from an EMBL/GenBank/DDBJ whole genome shotgun (WGS) entry which is preliminary data.</text>
</comment>
<dbReference type="EMBL" id="JAACJM010000084">
    <property type="protein sequence ID" value="KAF5348936.1"/>
    <property type="molecule type" value="Genomic_DNA"/>
</dbReference>
<evidence type="ECO:0000313" key="2">
    <source>
        <dbReference type="EMBL" id="KAF5348936.1"/>
    </source>
</evidence>